<organism evidence="1">
    <name type="scientific">hydrothermal vent metagenome</name>
    <dbReference type="NCBI Taxonomy" id="652676"/>
    <lineage>
        <taxon>unclassified sequences</taxon>
        <taxon>metagenomes</taxon>
        <taxon>ecological metagenomes</taxon>
    </lineage>
</organism>
<dbReference type="EMBL" id="UOFD01000059">
    <property type="protein sequence ID" value="VAW53277.1"/>
    <property type="molecule type" value="Genomic_DNA"/>
</dbReference>
<dbReference type="AlphaFoldDB" id="A0A3B0WRM9"/>
<proteinExistence type="predicted"/>
<evidence type="ECO:0000313" key="1">
    <source>
        <dbReference type="EMBL" id="VAW53277.1"/>
    </source>
</evidence>
<gene>
    <name evidence="1" type="ORF">MNBD_GAMMA06-639</name>
</gene>
<reference evidence="1" key="1">
    <citation type="submission" date="2018-06" db="EMBL/GenBank/DDBJ databases">
        <authorList>
            <person name="Zhirakovskaya E."/>
        </authorList>
    </citation>
    <scope>NUCLEOTIDE SEQUENCE</scope>
</reference>
<accession>A0A3B0WRM9</accession>
<sequence length="35" mass="4032">MNQLLNSTSILLNSVPLLIDCTLLYKSIFLEFNIF</sequence>
<name>A0A3B0WRM9_9ZZZZ</name>
<protein>
    <submittedName>
        <fullName evidence="1">Uncharacterized protein</fullName>
    </submittedName>
</protein>